<organism evidence="2 3">
    <name type="scientific">Mycoplasmopsis edwardii</name>
    <dbReference type="NCBI Taxonomy" id="53558"/>
    <lineage>
        <taxon>Bacteria</taxon>
        <taxon>Bacillati</taxon>
        <taxon>Mycoplasmatota</taxon>
        <taxon>Mycoplasmoidales</taxon>
        <taxon>Metamycoplasmataceae</taxon>
        <taxon>Mycoplasmopsis</taxon>
    </lineage>
</organism>
<keyword evidence="1" id="KW-0812">Transmembrane</keyword>
<feature type="transmembrane region" description="Helical" evidence="1">
    <location>
        <begin position="57"/>
        <end position="79"/>
    </location>
</feature>
<feature type="transmembrane region" description="Helical" evidence="1">
    <location>
        <begin position="24"/>
        <end position="45"/>
    </location>
</feature>
<dbReference type="AlphaFoldDB" id="A0A3B0QBM0"/>
<proteinExistence type="predicted"/>
<accession>A0A3B0QBM0</accession>
<dbReference type="KEGG" id="medw:NCTC10132_00688"/>
<dbReference type="OrthoDB" id="9973601at2"/>
<evidence type="ECO:0000313" key="2">
    <source>
        <dbReference type="EMBL" id="SYV97323.1"/>
    </source>
</evidence>
<evidence type="ECO:0000313" key="3">
    <source>
        <dbReference type="Proteomes" id="UP000257559"/>
    </source>
</evidence>
<dbReference type="RefSeq" id="WP_117275284.1">
    <property type="nucleotide sequence ID" value="NZ_LS991951.1"/>
</dbReference>
<keyword evidence="1" id="KW-0472">Membrane</keyword>
<dbReference type="Proteomes" id="UP000257559">
    <property type="component" value="Chromosome"/>
</dbReference>
<sequence length="156" mass="18381">MDKNIKKSQILKLYLKFQFTQKRLYIISLALILVFFTSSLVSYLVEHNNQSYKLINSFALASLVTFLISLTIFGLKIGILSRTINKIKNGSPEYQEKREKKKLSSMSETEKRIYLETKKRDHEFKESFPNKTVFPYFLNLLISFLVFIIFIIVSYI</sequence>
<gene>
    <name evidence="2" type="ORF">NCTC10132_00688</name>
</gene>
<evidence type="ECO:0008006" key="4">
    <source>
        <dbReference type="Google" id="ProtNLM"/>
    </source>
</evidence>
<feature type="transmembrane region" description="Helical" evidence="1">
    <location>
        <begin position="133"/>
        <end position="155"/>
    </location>
</feature>
<keyword evidence="1" id="KW-1133">Transmembrane helix</keyword>
<evidence type="ECO:0000256" key="1">
    <source>
        <dbReference type="SAM" id="Phobius"/>
    </source>
</evidence>
<dbReference type="EMBL" id="LS991951">
    <property type="protein sequence ID" value="SYV97323.1"/>
    <property type="molecule type" value="Genomic_DNA"/>
</dbReference>
<protein>
    <recommendedName>
        <fullName evidence="4">DUF3899 domain-containing protein</fullName>
    </recommendedName>
</protein>
<keyword evidence="3" id="KW-1185">Reference proteome</keyword>
<name>A0A3B0QBM0_9BACT</name>
<reference evidence="3" key="1">
    <citation type="submission" date="2018-06" db="EMBL/GenBank/DDBJ databases">
        <authorList>
            <consortium name="Pathogen Informatics"/>
        </authorList>
    </citation>
    <scope>NUCLEOTIDE SEQUENCE [LARGE SCALE GENOMIC DNA]</scope>
    <source>
        <strain evidence="3">NCTC10132</strain>
    </source>
</reference>